<proteinExistence type="predicted"/>
<reference evidence="2" key="2">
    <citation type="submission" date="2021-10" db="EMBL/GenBank/DDBJ databases">
        <title>Phylogenomics reveals ancestral predisposition of the termite-cultivated fungus Termitomyces towards a domesticated lifestyle.</title>
        <authorList>
            <person name="Auxier B."/>
            <person name="Grum-Grzhimaylo A."/>
            <person name="Cardenas M.E."/>
            <person name="Lodge J.D."/>
            <person name="Laessoe T."/>
            <person name="Pedersen O."/>
            <person name="Smith M.E."/>
            <person name="Kuyper T.W."/>
            <person name="Franco-Molano E.A."/>
            <person name="Baroni T.J."/>
            <person name="Aanen D.K."/>
        </authorList>
    </citation>
    <scope>NUCLEOTIDE SEQUENCE</scope>
    <source>
        <strain evidence="2">AP01</strain>
        <tissue evidence="2">Mycelium</tissue>
    </source>
</reference>
<sequence>MTTRLSPKTQNIPPSTSKRKRKDTSSAAGIEDNLDGLQSSGFDDDPKSSLKKLLGVIHRGQFGKSGVISKTKVGESGAPGTDNTPFVRGDYLPVDIPGTCDYTYYTGVLEVAKTLGALLSAFHNSLVTRFFANILEDHMAAVVTGHPAIGKSTFLVDFLLRRLNTKKATAVQFSTDFYIIFDDAGAMVRPLDSHPDSRWNNCWALADTNLNREIPCASDFDIAAAFVIMASSLAPKIQKQWVKQKDILYVRPDRITEDNGPLEASPPGI</sequence>
<keyword evidence="3" id="KW-1185">Reference proteome</keyword>
<accession>A0A9P7G1D5</accession>
<evidence type="ECO:0000313" key="3">
    <source>
        <dbReference type="Proteomes" id="UP000775547"/>
    </source>
</evidence>
<dbReference type="AlphaFoldDB" id="A0A9P7G1D5"/>
<name>A0A9P7G1D5_9AGAR</name>
<gene>
    <name evidence="2" type="ORF">DXG03_006065</name>
</gene>
<feature type="compositionally biased region" description="Polar residues" evidence="1">
    <location>
        <begin position="1"/>
        <end position="14"/>
    </location>
</feature>
<organism evidence="2 3">
    <name type="scientific">Asterophora parasitica</name>
    <dbReference type="NCBI Taxonomy" id="117018"/>
    <lineage>
        <taxon>Eukaryota</taxon>
        <taxon>Fungi</taxon>
        <taxon>Dikarya</taxon>
        <taxon>Basidiomycota</taxon>
        <taxon>Agaricomycotina</taxon>
        <taxon>Agaricomycetes</taxon>
        <taxon>Agaricomycetidae</taxon>
        <taxon>Agaricales</taxon>
        <taxon>Tricholomatineae</taxon>
        <taxon>Lyophyllaceae</taxon>
        <taxon>Asterophora</taxon>
    </lineage>
</organism>
<comment type="caution">
    <text evidence="2">The sequence shown here is derived from an EMBL/GenBank/DDBJ whole genome shotgun (WGS) entry which is preliminary data.</text>
</comment>
<reference evidence="2" key="1">
    <citation type="submission" date="2020-07" db="EMBL/GenBank/DDBJ databases">
        <authorList>
            <person name="Nieuwenhuis M."/>
            <person name="Van De Peppel L.J.J."/>
        </authorList>
    </citation>
    <scope>NUCLEOTIDE SEQUENCE</scope>
    <source>
        <strain evidence="2">AP01</strain>
        <tissue evidence="2">Mycelium</tissue>
    </source>
</reference>
<protein>
    <submittedName>
        <fullName evidence="2">Uncharacterized protein</fullName>
    </submittedName>
</protein>
<dbReference type="Proteomes" id="UP000775547">
    <property type="component" value="Unassembled WGS sequence"/>
</dbReference>
<dbReference type="OrthoDB" id="19861at2759"/>
<dbReference type="EMBL" id="JABCKV010000396">
    <property type="protein sequence ID" value="KAG5641075.1"/>
    <property type="molecule type" value="Genomic_DNA"/>
</dbReference>
<feature type="region of interest" description="Disordered" evidence="1">
    <location>
        <begin position="1"/>
        <end position="42"/>
    </location>
</feature>
<evidence type="ECO:0000313" key="2">
    <source>
        <dbReference type="EMBL" id="KAG5641075.1"/>
    </source>
</evidence>
<evidence type="ECO:0000256" key="1">
    <source>
        <dbReference type="SAM" id="MobiDB-lite"/>
    </source>
</evidence>